<dbReference type="GO" id="GO:0004048">
    <property type="term" value="F:anthranilate phosphoribosyltransferase activity"/>
    <property type="evidence" value="ECO:0007669"/>
    <property type="project" value="UniProtKB-UniRule"/>
</dbReference>
<feature type="binding site" evidence="5">
    <location>
        <position position="135"/>
    </location>
    <ligand>
        <name>anthranilate</name>
        <dbReference type="ChEBI" id="CHEBI:16567"/>
        <label>1</label>
    </ligand>
</feature>
<comment type="caution">
    <text evidence="8">The sequence shown here is derived from an EMBL/GenBank/DDBJ whole genome shotgun (WGS) entry which is preliminary data.</text>
</comment>
<dbReference type="GO" id="GO:0000287">
    <property type="term" value="F:magnesium ion binding"/>
    <property type="evidence" value="ECO:0007669"/>
    <property type="project" value="UniProtKB-UniRule"/>
</dbReference>
<protein>
    <recommendedName>
        <fullName evidence="5">Anthranilate phosphoribosyltransferase</fullName>
        <ecNumber evidence="5">2.4.2.18</ecNumber>
    </recommendedName>
</protein>
<dbReference type="SUPFAM" id="SSF52418">
    <property type="entry name" value="Nucleoside phosphorylase/phosphoribosyltransferase catalytic domain"/>
    <property type="match status" value="1"/>
</dbReference>
<feature type="domain" description="Glycosyl transferase family 3 N-terminal" evidence="7">
    <location>
        <begin position="53"/>
        <end position="114"/>
    </location>
</feature>
<evidence type="ECO:0000256" key="5">
    <source>
        <dbReference type="HAMAP-Rule" id="MF_00211"/>
    </source>
</evidence>
<feature type="binding site" evidence="5">
    <location>
        <position position="143"/>
    </location>
    <ligand>
        <name>5-phospho-alpha-D-ribose 1-diphosphate</name>
        <dbReference type="ChEBI" id="CHEBI:58017"/>
    </ligand>
</feature>
<dbReference type="UniPathway" id="UPA00035">
    <property type="reaction ID" value="UER00041"/>
</dbReference>
<comment type="catalytic activity">
    <reaction evidence="5">
        <text>N-(5-phospho-beta-D-ribosyl)anthranilate + diphosphate = 5-phospho-alpha-D-ribose 1-diphosphate + anthranilate</text>
        <dbReference type="Rhea" id="RHEA:11768"/>
        <dbReference type="ChEBI" id="CHEBI:16567"/>
        <dbReference type="ChEBI" id="CHEBI:18277"/>
        <dbReference type="ChEBI" id="CHEBI:33019"/>
        <dbReference type="ChEBI" id="CHEBI:58017"/>
        <dbReference type="EC" id="2.4.2.18"/>
    </reaction>
</comment>
<evidence type="ECO:0000313" key="8">
    <source>
        <dbReference type="EMBL" id="PZR05184.1"/>
    </source>
</evidence>
<comment type="similarity">
    <text evidence="5">Belongs to the anthranilate phosphoribosyltransferase family.</text>
</comment>
<proteinExistence type="inferred from homology"/>
<organism evidence="8 9">
    <name type="scientific">Corynebacterium kroppenstedtii</name>
    <dbReference type="NCBI Taxonomy" id="161879"/>
    <lineage>
        <taxon>Bacteria</taxon>
        <taxon>Bacillati</taxon>
        <taxon>Actinomycetota</taxon>
        <taxon>Actinomycetes</taxon>
        <taxon>Mycobacteriales</taxon>
        <taxon>Corynebacteriaceae</taxon>
        <taxon>Corynebacterium</taxon>
    </lineage>
</organism>
<dbReference type="AlphaFoldDB" id="A0A2W5UPH9"/>
<keyword evidence="5" id="KW-0028">Amino-acid biosynthesis</keyword>
<feature type="binding site" evidence="5">
    <location>
        <position position="147"/>
    </location>
    <ligand>
        <name>Mg(2+)</name>
        <dbReference type="ChEBI" id="CHEBI:18420"/>
        <label>1</label>
    </ligand>
</feature>
<comment type="cofactor">
    <cofactor evidence="5">
        <name>Mg(2+)</name>
        <dbReference type="ChEBI" id="CHEBI:18420"/>
    </cofactor>
    <text evidence="5">Binds 2 magnesium ions per monomer.</text>
</comment>
<dbReference type="GO" id="GO:0000162">
    <property type="term" value="P:L-tryptophan biosynthetic process"/>
    <property type="evidence" value="ECO:0007669"/>
    <property type="project" value="UniProtKB-UniRule"/>
</dbReference>
<dbReference type="InterPro" id="IPR000312">
    <property type="entry name" value="Glycosyl_Trfase_fam3"/>
</dbReference>
<evidence type="ECO:0000259" key="6">
    <source>
        <dbReference type="Pfam" id="PF00591"/>
    </source>
</evidence>
<dbReference type="Pfam" id="PF00591">
    <property type="entry name" value="Glycos_transf_3"/>
    <property type="match status" value="1"/>
</dbReference>
<feature type="binding site" evidence="5">
    <location>
        <position position="166"/>
    </location>
    <ligand>
        <name>anthranilate</name>
        <dbReference type="ChEBI" id="CHEBI:16567"/>
        <label>1</label>
    </ligand>
</feature>
<keyword evidence="2 5" id="KW-0808">Transferase</keyword>
<dbReference type="InterPro" id="IPR005940">
    <property type="entry name" value="Anthranilate_Pribosyl_Tfrase"/>
</dbReference>
<evidence type="ECO:0000256" key="1">
    <source>
        <dbReference type="ARBA" id="ARBA00022676"/>
    </source>
</evidence>
<keyword evidence="3 5" id="KW-0822">Tryptophan biosynthesis</keyword>
<gene>
    <name evidence="5 8" type="primary">trpD</name>
    <name evidence="8" type="ORF">DI525_05015</name>
</gene>
<comment type="function">
    <text evidence="5">Catalyzes the transfer of the phosphoribosyl group of 5-phosphorylribose-1-pyrophosphate (PRPP) to anthranilate to yield N-(5'-phosphoribosyl)-anthranilate (PRA).</text>
</comment>
<feature type="domain" description="Glycosyl transferase family 3" evidence="6">
    <location>
        <begin position="128"/>
        <end position="389"/>
    </location>
</feature>
<keyword evidence="1 5" id="KW-0328">Glycosyltransferase</keyword>
<dbReference type="InterPro" id="IPR036320">
    <property type="entry name" value="Glycosyl_Trfase_fam3_N_dom_sf"/>
</dbReference>
<dbReference type="EMBL" id="QFRA01000008">
    <property type="protein sequence ID" value="PZR05184.1"/>
    <property type="molecule type" value="Genomic_DNA"/>
</dbReference>
<comment type="caution">
    <text evidence="5">Lacks conserved residue(s) required for the propagation of feature annotation.</text>
</comment>
<dbReference type="EC" id="2.4.2.18" evidence="5"/>
<dbReference type="HAMAP" id="MF_00211">
    <property type="entry name" value="TrpD"/>
    <property type="match status" value="1"/>
</dbReference>
<feature type="binding site" evidence="5">
    <location>
        <position position="135"/>
    </location>
    <ligand>
        <name>5-phospho-alpha-D-ribose 1-diphosphate</name>
        <dbReference type="ChEBI" id="CHEBI:58017"/>
    </ligand>
</feature>
<comment type="subunit">
    <text evidence="5">Homodimer.</text>
</comment>
<dbReference type="SUPFAM" id="SSF47648">
    <property type="entry name" value="Nucleoside phosphorylase/phosphoribosyltransferase N-terminal domain"/>
    <property type="match status" value="1"/>
</dbReference>
<dbReference type="PANTHER" id="PTHR43285:SF2">
    <property type="entry name" value="ANTHRANILATE PHOSPHORIBOSYLTRANSFERASE"/>
    <property type="match status" value="1"/>
</dbReference>
<keyword evidence="5" id="KW-0460">Magnesium</keyword>
<dbReference type="PANTHER" id="PTHR43285">
    <property type="entry name" value="ANTHRANILATE PHOSPHORIBOSYLTRANSFERASE"/>
    <property type="match status" value="1"/>
</dbReference>
<evidence type="ECO:0000256" key="4">
    <source>
        <dbReference type="ARBA" id="ARBA00023141"/>
    </source>
</evidence>
<dbReference type="InterPro" id="IPR017459">
    <property type="entry name" value="Glycosyl_Trfase_fam3_N_dom"/>
</dbReference>
<feature type="binding site" evidence="5">
    <location>
        <position position="280"/>
    </location>
    <ligand>
        <name>Mg(2+)</name>
        <dbReference type="ChEBI" id="CHEBI:18420"/>
        <label>2</label>
    </ligand>
</feature>
<feature type="binding site" evidence="5">
    <location>
        <position position="221"/>
    </location>
    <ligand>
        <name>anthranilate</name>
        <dbReference type="ChEBI" id="CHEBI:16567"/>
        <label>2</label>
    </ligand>
</feature>
<keyword evidence="5" id="KW-0479">Metal-binding</keyword>
<evidence type="ECO:0000256" key="2">
    <source>
        <dbReference type="ARBA" id="ARBA00022679"/>
    </source>
</evidence>
<feature type="binding site" evidence="5">
    <location>
        <position position="280"/>
    </location>
    <ligand>
        <name>Mg(2+)</name>
        <dbReference type="ChEBI" id="CHEBI:18420"/>
        <label>1</label>
    </ligand>
</feature>
<evidence type="ECO:0000256" key="3">
    <source>
        <dbReference type="ARBA" id="ARBA00022822"/>
    </source>
</evidence>
<evidence type="ECO:0000313" key="9">
    <source>
        <dbReference type="Proteomes" id="UP000249432"/>
    </source>
</evidence>
<dbReference type="NCBIfam" id="TIGR01245">
    <property type="entry name" value="trpD"/>
    <property type="match status" value="1"/>
</dbReference>
<dbReference type="GO" id="GO:0005829">
    <property type="term" value="C:cytosol"/>
    <property type="evidence" value="ECO:0007669"/>
    <property type="project" value="TreeGrafter"/>
</dbReference>
<feature type="binding site" evidence="5">
    <location>
        <position position="175"/>
    </location>
    <ligand>
        <name>5-phospho-alpha-D-ribose 1-diphosphate</name>
        <dbReference type="ChEBI" id="CHEBI:58017"/>
    </ligand>
</feature>
<name>A0A2W5UPH9_9CORY</name>
<feature type="binding site" evidence="5">
    <location>
        <begin position="163"/>
        <end position="171"/>
    </location>
    <ligand>
        <name>5-phospho-alpha-D-ribose 1-diphosphate</name>
        <dbReference type="ChEBI" id="CHEBI:58017"/>
    </ligand>
</feature>
<comment type="pathway">
    <text evidence="5">Amino-acid biosynthesis; L-tryptophan biosynthesis; L-tryptophan from chorismate: step 2/5.</text>
</comment>
<dbReference type="Gene3D" id="1.20.970.10">
    <property type="entry name" value="Transferase, Pyrimidine Nucleoside Phosphorylase, Chain C"/>
    <property type="match status" value="1"/>
</dbReference>
<feature type="binding site" evidence="5">
    <location>
        <begin position="138"/>
        <end position="139"/>
    </location>
    <ligand>
        <name>5-phospho-alpha-D-ribose 1-diphosphate</name>
        <dbReference type="ChEBI" id="CHEBI:58017"/>
    </ligand>
</feature>
<evidence type="ECO:0000259" key="7">
    <source>
        <dbReference type="Pfam" id="PF02885"/>
    </source>
</evidence>
<dbReference type="Pfam" id="PF02885">
    <property type="entry name" value="Glycos_trans_3N"/>
    <property type="match status" value="1"/>
</dbReference>
<keyword evidence="4 5" id="KW-0057">Aromatic amino acid biosynthesis</keyword>
<dbReference type="Gene3D" id="3.40.1030.10">
    <property type="entry name" value="Nucleoside phosphorylase/phosphoribosyltransferase catalytic domain"/>
    <property type="match status" value="1"/>
</dbReference>
<reference evidence="8 9" key="1">
    <citation type="submission" date="2017-08" db="EMBL/GenBank/DDBJ databases">
        <title>Infants hospitalized years apart are colonized by the same room-sourced microbial strains.</title>
        <authorList>
            <person name="Brooks B."/>
            <person name="Olm M.R."/>
            <person name="Firek B.A."/>
            <person name="Baker R."/>
            <person name="Thomas B.C."/>
            <person name="Morowitz M.J."/>
            <person name="Banfield J.F."/>
        </authorList>
    </citation>
    <scope>NUCLEOTIDE SEQUENCE [LARGE SCALE GENOMIC DNA]</scope>
    <source>
        <strain evidence="8">S2_003_000_R1_3</strain>
    </source>
</reference>
<feature type="binding site" evidence="5">
    <location>
        <begin position="145"/>
        <end position="148"/>
    </location>
    <ligand>
        <name>5-phospho-alpha-D-ribose 1-diphosphate</name>
        <dbReference type="ChEBI" id="CHEBI:58017"/>
    </ligand>
</feature>
<feature type="binding site" evidence="5">
    <location>
        <position position="279"/>
    </location>
    <ligand>
        <name>Mg(2+)</name>
        <dbReference type="ChEBI" id="CHEBI:18420"/>
        <label>2</label>
    </ligand>
</feature>
<accession>A0A2W5UPH9</accession>
<sequence length="409" mass="43608">MVQIEQTIRRQPSEITPLETTSWEKQRSGIVIENVLNISVHEHGAHMTTNWVDLLNHIADGRDLTSDEVSAAMHSIMSGEASPAKFASFIYGIRVKGITPTELEAAASTMLDFAQPVKLPSSPNDGRGPAVDIVGTGGDGAHTVNVSTMASLLIASMGIDVIKHGNRAASSSSGGADMLEALGVPIDLSPDDVAHMLSQHHFAFIFARTYHPAMKYAAPVRSDIKVPTLFNLLGPMTNPARPTAGLIGCAFPEMTSVMANAFARRGDTVLVVHGQNGLDEFSVSGPTDVYVTHDGGAKRYKFDPHDYGFSYYPVSAIRGGDADTNARVAHQLFSLDPVADTPTTPLPCDMSAAENAVLFSAAGALVSAQGFGKESFRDAMGEALDRAKAALHDEGTKDRIQRLISEKRP</sequence>
<dbReference type="InterPro" id="IPR035902">
    <property type="entry name" value="Nuc_phospho_transferase"/>
</dbReference>
<dbReference type="Proteomes" id="UP000249432">
    <property type="component" value="Unassembled WGS sequence"/>
</dbReference>